<keyword evidence="2" id="KW-1185">Reference proteome</keyword>
<evidence type="ECO:0000313" key="2">
    <source>
        <dbReference type="Proteomes" id="UP001205311"/>
    </source>
</evidence>
<reference evidence="1 2" key="1">
    <citation type="submission" date="2022-06" db="EMBL/GenBank/DDBJ databases">
        <title>Genomic Encyclopedia of Archaeal and Bacterial Type Strains, Phase II (KMG-II): from individual species to whole genera.</title>
        <authorList>
            <person name="Goeker M."/>
        </authorList>
    </citation>
    <scope>NUCLEOTIDE SEQUENCE [LARGE SCALE GENOMIC DNA]</scope>
    <source>
        <strain evidence="1 2">DSM 40477</strain>
    </source>
</reference>
<protein>
    <submittedName>
        <fullName evidence="1">Uncharacterized protein</fullName>
    </submittedName>
</protein>
<sequence>MPSAAVRAAGPVHTPPAAAIAWSTRAATSMNRAPTARHRSAMAVVVAAEPGPVCSQAWIVRWSTSLNVRS</sequence>
<comment type="caution">
    <text evidence="1">The sequence shown here is derived from an EMBL/GenBank/DDBJ whole genome shotgun (WGS) entry which is preliminary data.</text>
</comment>
<dbReference type="EMBL" id="JAMTCP010000029">
    <property type="protein sequence ID" value="MCP2260615.1"/>
    <property type="molecule type" value="Genomic_DNA"/>
</dbReference>
<proteinExistence type="predicted"/>
<evidence type="ECO:0000313" key="1">
    <source>
        <dbReference type="EMBL" id="MCP2260615.1"/>
    </source>
</evidence>
<accession>A0ABT1HZ32</accession>
<dbReference type="Proteomes" id="UP001205311">
    <property type="component" value="Unassembled WGS sequence"/>
</dbReference>
<gene>
    <name evidence="1" type="ORF">LX15_004334</name>
</gene>
<name>A0ABT1HZ32_STRSD</name>
<organism evidence="1 2">
    <name type="scientific">Streptoalloteichus tenebrarius (strain ATCC 17920 / DSM 40477 / JCM 4838 / CBS 697.72 / NBRC 16177 / NCIMB 11028 / NRRL B-12390 / A12253. 1 / ISP 5477)</name>
    <name type="common">Streptomyces tenebrarius</name>
    <dbReference type="NCBI Taxonomy" id="1933"/>
    <lineage>
        <taxon>Bacteria</taxon>
        <taxon>Bacillati</taxon>
        <taxon>Actinomycetota</taxon>
        <taxon>Actinomycetes</taxon>
        <taxon>Pseudonocardiales</taxon>
        <taxon>Pseudonocardiaceae</taxon>
        <taxon>Streptoalloteichus</taxon>
    </lineage>
</organism>